<dbReference type="SMART" id="SM00651">
    <property type="entry name" value="Sm"/>
    <property type="match status" value="1"/>
</dbReference>
<accession>A0A1D3CVT4</accession>
<dbReference type="InterPro" id="IPR010920">
    <property type="entry name" value="LSM_dom_sf"/>
</dbReference>
<dbReference type="GO" id="GO:0003723">
    <property type="term" value="F:RNA binding"/>
    <property type="evidence" value="ECO:0007669"/>
    <property type="project" value="InterPro"/>
</dbReference>
<evidence type="ECO:0000313" key="3">
    <source>
        <dbReference type="Proteomes" id="UP000095192"/>
    </source>
</evidence>
<dbReference type="InterPro" id="IPR040002">
    <property type="entry name" value="Sm-like_LSM3"/>
</dbReference>
<dbReference type="VEuPathDB" id="ToxoDB:cyc_05180"/>
<gene>
    <name evidence="2" type="ORF">cyc_05180</name>
</gene>
<dbReference type="SUPFAM" id="SSF50182">
    <property type="entry name" value="Sm-like ribonucleoproteins"/>
    <property type="match status" value="1"/>
</dbReference>
<dbReference type="AlphaFoldDB" id="A0A1D3CVT4"/>
<dbReference type="PANTHER" id="PTHR13110">
    <property type="entry name" value="U6 SNRNA-ASSOCIATED SM-LIKE PROTEIN LSM3"/>
    <property type="match status" value="1"/>
</dbReference>
<dbReference type="EMBL" id="JROU02001765">
    <property type="protein sequence ID" value="OEH75308.1"/>
    <property type="molecule type" value="Genomic_DNA"/>
</dbReference>
<evidence type="ECO:0000313" key="2">
    <source>
        <dbReference type="EMBL" id="OEH75308.1"/>
    </source>
</evidence>
<name>A0A1D3CVT4_9EIME</name>
<comment type="caution">
    <text evidence="2">The sequence shown here is derived from an EMBL/GenBank/DDBJ whole genome shotgun (WGS) entry which is preliminary data.</text>
</comment>
<dbReference type="VEuPathDB" id="ToxoDB:LOC34621581"/>
<proteinExistence type="predicted"/>
<reference evidence="2 3" key="1">
    <citation type="journal article" date="2016" name="BMC Genomics">
        <title>Comparative genomics reveals Cyclospora cayetanensis possesses coccidia-like metabolism and invasion components but unique surface antigens.</title>
        <authorList>
            <person name="Liu S."/>
            <person name="Wang L."/>
            <person name="Zheng H."/>
            <person name="Xu Z."/>
            <person name="Roellig D.M."/>
            <person name="Li N."/>
            <person name="Frace M.A."/>
            <person name="Tang K."/>
            <person name="Arrowood M.J."/>
            <person name="Moss D.M."/>
            <person name="Zhang L."/>
            <person name="Feng Y."/>
            <person name="Xiao L."/>
        </authorList>
    </citation>
    <scope>NUCLEOTIDE SEQUENCE [LARGE SCALE GENOMIC DNA]</scope>
    <source>
        <strain evidence="2 3">CHN_HEN01</strain>
    </source>
</reference>
<sequence>MLVSLFTKLHLHTAVKKALQLRLHTPAELPLRLLKGAHFLRRNAASLAPACAVASTEPLDIARLSMEGPVFVKCRGERQLKGTLHAYDVHLNLVLADAEETVTVVDETTNKLSVSSTQALKPVHFCEN</sequence>
<dbReference type="Gene3D" id="2.30.30.100">
    <property type="match status" value="1"/>
</dbReference>
<dbReference type="InterPro" id="IPR001163">
    <property type="entry name" value="Sm_dom_euk/arc"/>
</dbReference>
<evidence type="ECO:0000259" key="1">
    <source>
        <dbReference type="SMART" id="SM00651"/>
    </source>
</evidence>
<organism evidence="2 3">
    <name type="scientific">Cyclospora cayetanensis</name>
    <dbReference type="NCBI Taxonomy" id="88456"/>
    <lineage>
        <taxon>Eukaryota</taxon>
        <taxon>Sar</taxon>
        <taxon>Alveolata</taxon>
        <taxon>Apicomplexa</taxon>
        <taxon>Conoidasida</taxon>
        <taxon>Coccidia</taxon>
        <taxon>Eucoccidiorida</taxon>
        <taxon>Eimeriorina</taxon>
        <taxon>Eimeriidae</taxon>
        <taxon>Cyclospora</taxon>
    </lineage>
</organism>
<dbReference type="Proteomes" id="UP000095192">
    <property type="component" value="Unassembled WGS sequence"/>
</dbReference>
<keyword evidence="3" id="KW-1185">Reference proteome</keyword>
<dbReference type="Pfam" id="PF01423">
    <property type="entry name" value="LSM"/>
    <property type="match status" value="1"/>
</dbReference>
<feature type="domain" description="Sm" evidence="1">
    <location>
        <begin position="59"/>
        <end position="119"/>
    </location>
</feature>
<dbReference type="InParanoid" id="A0A1D3CVT4"/>
<protein>
    <submittedName>
        <fullName evidence="2">Lsm domain-containing protein</fullName>
    </submittedName>
</protein>